<reference evidence="2 4" key="2">
    <citation type="submission" date="2016-06" db="EMBL/GenBank/DDBJ databases">
        <authorList>
            <person name="Kjaerup R.B."/>
            <person name="Dalgaard T.S."/>
            <person name="Juul-Madsen H.R."/>
        </authorList>
    </citation>
    <scope>NUCLEOTIDE SEQUENCE [LARGE SCALE GENOMIC DNA]</scope>
    <source>
        <strain evidence="2 4">1245752.6</strain>
    </source>
</reference>
<comment type="caution">
    <text evidence="2">The sequence shown here is derived from an EMBL/GenBank/DDBJ whole genome shotgun (WGS) entry which is preliminary data.</text>
</comment>
<dbReference type="OrthoDB" id="285745at2"/>
<dbReference type="Proteomes" id="UP000093757">
    <property type="component" value="Unassembled WGS sequence"/>
</dbReference>
<reference evidence="3 5" key="1">
    <citation type="submission" date="2016-01" db="EMBL/GenBank/DDBJ databases">
        <title>The new phylogeny of the genus Mycobacterium.</title>
        <authorList>
            <person name="Tarcisio F."/>
            <person name="Conor M."/>
            <person name="Antonella G."/>
            <person name="Elisabetta G."/>
            <person name="Giulia F.S."/>
            <person name="Sara T."/>
            <person name="Anna F."/>
            <person name="Clotilde B."/>
            <person name="Roberto B."/>
            <person name="Veronica D.S."/>
            <person name="Fabio R."/>
            <person name="Monica P."/>
            <person name="Olivier J."/>
            <person name="Enrico T."/>
            <person name="Nicola S."/>
        </authorList>
    </citation>
    <scope>NUCLEOTIDE SEQUENCE [LARGE SCALE GENOMIC DNA]</scope>
    <source>
        <strain evidence="3 5">DSM 44160</strain>
    </source>
</reference>
<accession>A0A1A6BN28</accession>
<sequence>MSGHAWMETILLLGLLAVGAVIFYYGHSDFASKRNTRIRKVRAQPHRTPGVHLGPEGTVPFDSLDLPCSWVFQEVRHQVSHLFPRHPDFSKRVLIFGDPQAMQHLFTDAVVRAVSHYPNICIEGWGDQMVVYEVQKRVSPQSIPGFLNEAMWLMQHFRTEHPPLQYR</sequence>
<keyword evidence="1" id="KW-1133">Transmembrane helix</keyword>
<name>A0A1A6BN28_MYCGO</name>
<proteinExistence type="predicted"/>
<dbReference type="EMBL" id="MAEM01000038">
    <property type="protein sequence ID" value="OBS03740.1"/>
    <property type="molecule type" value="Genomic_DNA"/>
</dbReference>
<evidence type="ECO:0000313" key="2">
    <source>
        <dbReference type="EMBL" id="OBS03740.1"/>
    </source>
</evidence>
<keyword evidence="1" id="KW-0812">Transmembrane</keyword>
<evidence type="ECO:0000313" key="5">
    <source>
        <dbReference type="Proteomes" id="UP000193928"/>
    </source>
</evidence>
<feature type="transmembrane region" description="Helical" evidence="1">
    <location>
        <begin position="6"/>
        <end position="25"/>
    </location>
</feature>
<dbReference type="AlphaFoldDB" id="A0A1A6BN28"/>
<gene>
    <name evidence="2" type="ORF">A9W98_08055</name>
    <name evidence="3" type="ORF">AWC08_29180</name>
</gene>
<dbReference type="RefSeq" id="WP_065132144.1">
    <property type="nucleotide sequence ID" value="NZ_JACKSU010000043.1"/>
</dbReference>
<protein>
    <submittedName>
        <fullName evidence="2">Uncharacterized protein</fullName>
    </submittedName>
</protein>
<organism evidence="2 4">
    <name type="scientific">Mycobacterium gordonae</name>
    <dbReference type="NCBI Taxonomy" id="1778"/>
    <lineage>
        <taxon>Bacteria</taxon>
        <taxon>Bacillati</taxon>
        <taxon>Actinomycetota</taxon>
        <taxon>Actinomycetes</taxon>
        <taxon>Mycobacteriales</taxon>
        <taxon>Mycobacteriaceae</taxon>
        <taxon>Mycobacterium</taxon>
    </lineage>
</organism>
<evidence type="ECO:0000313" key="3">
    <source>
        <dbReference type="EMBL" id="ORV82122.1"/>
    </source>
</evidence>
<evidence type="ECO:0000313" key="4">
    <source>
        <dbReference type="Proteomes" id="UP000093757"/>
    </source>
</evidence>
<keyword evidence="5" id="KW-1185">Reference proteome</keyword>
<dbReference type="EMBL" id="LQOY01000116">
    <property type="protein sequence ID" value="ORV82122.1"/>
    <property type="molecule type" value="Genomic_DNA"/>
</dbReference>
<evidence type="ECO:0000256" key="1">
    <source>
        <dbReference type="SAM" id="Phobius"/>
    </source>
</evidence>
<dbReference type="Proteomes" id="UP000193928">
    <property type="component" value="Unassembled WGS sequence"/>
</dbReference>
<keyword evidence="1" id="KW-0472">Membrane</keyword>